<dbReference type="GO" id="GO:0003824">
    <property type="term" value="F:catalytic activity"/>
    <property type="evidence" value="ECO:0007669"/>
    <property type="project" value="InterPro"/>
</dbReference>
<dbReference type="Gene3D" id="3.90.1300.10">
    <property type="entry name" value="Amidase signature (AS) domain"/>
    <property type="match status" value="1"/>
</dbReference>
<dbReference type="Pfam" id="PF01425">
    <property type="entry name" value="Amidase"/>
    <property type="match status" value="1"/>
</dbReference>
<dbReference type="SUPFAM" id="SSF75304">
    <property type="entry name" value="Amidase signature (AS) enzymes"/>
    <property type="match status" value="1"/>
</dbReference>
<dbReference type="EMBL" id="AMRL01000008">
    <property type="protein sequence ID" value="EKE76359.1"/>
    <property type="molecule type" value="Genomic_DNA"/>
</dbReference>
<dbReference type="InterPro" id="IPR023631">
    <property type="entry name" value="Amidase_dom"/>
</dbReference>
<dbReference type="InterPro" id="IPR000120">
    <property type="entry name" value="Amidase"/>
</dbReference>
<accession>K2K0R7</accession>
<evidence type="ECO:0000259" key="2">
    <source>
        <dbReference type="Pfam" id="PF01425"/>
    </source>
</evidence>
<feature type="region of interest" description="Disordered" evidence="1">
    <location>
        <begin position="1"/>
        <end position="31"/>
    </location>
</feature>
<comment type="caution">
    <text evidence="3">The sequence shown here is derived from an EMBL/GenBank/DDBJ whole genome shotgun (WGS) entry which is preliminary data.</text>
</comment>
<dbReference type="InterPro" id="IPR036928">
    <property type="entry name" value="AS_sf"/>
</dbReference>
<dbReference type="STRING" id="1207063.P24_08429"/>
<feature type="domain" description="Amidase" evidence="2">
    <location>
        <begin position="60"/>
        <end position="469"/>
    </location>
</feature>
<evidence type="ECO:0000313" key="3">
    <source>
        <dbReference type="EMBL" id="EKE76359.1"/>
    </source>
</evidence>
<sequence>MAHAVKARQDGATDSLPAPHSPLTNFERHSMTALPPDPLASGIAAYGRDLRAGKTTAEAATRAYLDRIKALDPKLGAFQLVMVKQALTAAKAIDRLLAAGTDLGPLMGVPVAVKDLFAIEGTKAFAGTKLDVADLIGGEGSFVRMLRRAGCVILGKTKTVEFALGATGISKPRGTPWNPWDAKVARLPGGSSSGSAVATAAGLCGFAIGSDTGGSVRIPAALCGLFGLKTTVGLWATDGVFPLSPTFDTIGPLTKSAADAAQVFAGLTGRPVVQAAPLDGLRLGRPVGYFFDNLEKPVAQATKKALEKLAKAGASIVDIEVPEAAERAKIFPVVLPVELVAALGRKRFKAGRRKMDPVVGSRAESGLTVGAPEYLHAIWRTRDLEKIAEQRMAGLDGWITPTSPILPAPVADLEDPEVGGKYARLVTQNTQPGNLFRQSGTSTPIQHLGDGDLPIGLQLLCPGFAEERALSIALAMEELFGTPPAPNLKGFV</sequence>
<dbReference type="AlphaFoldDB" id="K2K0R7"/>
<dbReference type="Proteomes" id="UP000006746">
    <property type="component" value="Unassembled WGS sequence"/>
</dbReference>
<keyword evidence="4" id="KW-1185">Reference proteome</keyword>
<dbReference type="PANTHER" id="PTHR11895">
    <property type="entry name" value="TRANSAMIDASE"/>
    <property type="match status" value="1"/>
</dbReference>
<gene>
    <name evidence="3" type="ORF">P24_08429</name>
</gene>
<evidence type="ECO:0000256" key="1">
    <source>
        <dbReference type="SAM" id="MobiDB-lite"/>
    </source>
</evidence>
<dbReference type="eggNOG" id="COG0154">
    <property type="taxonomic scope" value="Bacteria"/>
</dbReference>
<evidence type="ECO:0000313" key="4">
    <source>
        <dbReference type="Proteomes" id="UP000006746"/>
    </source>
</evidence>
<dbReference type="PANTHER" id="PTHR11895:SF176">
    <property type="entry name" value="AMIDASE AMID-RELATED"/>
    <property type="match status" value="1"/>
</dbReference>
<reference evidence="3 4" key="1">
    <citation type="journal article" date="2012" name="J. Bacteriol.">
        <title>Genome Sequence of Oceanibaculum indicum Type Strain P24.</title>
        <authorList>
            <person name="Lai Q."/>
            <person name="Shao Z."/>
        </authorList>
    </citation>
    <scope>NUCLEOTIDE SEQUENCE [LARGE SCALE GENOMIC DNA]</scope>
    <source>
        <strain evidence="3 4">P24</strain>
    </source>
</reference>
<proteinExistence type="predicted"/>
<dbReference type="PROSITE" id="PS00571">
    <property type="entry name" value="AMIDASES"/>
    <property type="match status" value="1"/>
</dbReference>
<protein>
    <submittedName>
        <fullName evidence="3">2-amino-5-chloromuconate deaminase</fullName>
    </submittedName>
</protein>
<name>K2K0R7_9PROT</name>
<organism evidence="3 4">
    <name type="scientific">Oceanibaculum indicum P24</name>
    <dbReference type="NCBI Taxonomy" id="1207063"/>
    <lineage>
        <taxon>Bacteria</taxon>
        <taxon>Pseudomonadati</taxon>
        <taxon>Pseudomonadota</taxon>
        <taxon>Alphaproteobacteria</taxon>
        <taxon>Rhodospirillales</taxon>
        <taxon>Oceanibaculaceae</taxon>
        <taxon>Oceanibaculum</taxon>
    </lineage>
</organism>
<dbReference type="InterPro" id="IPR020556">
    <property type="entry name" value="Amidase_CS"/>
</dbReference>